<dbReference type="RefSeq" id="WP_209770286.1">
    <property type="nucleotide sequence ID" value="NZ_JAGINP010000023.1"/>
</dbReference>
<accession>A0ABS4ST14</accession>
<dbReference type="InterPro" id="IPR025528">
    <property type="entry name" value="BrnA_antitoxin"/>
</dbReference>
<dbReference type="Proteomes" id="UP000781958">
    <property type="component" value="Unassembled WGS sequence"/>
</dbReference>
<organism evidence="2 3">
    <name type="scientific">Azospirillum rugosum</name>
    <dbReference type="NCBI Taxonomy" id="416170"/>
    <lineage>
        <taxon>Bacteria</taxon>
        <taxon>Pseudomonadati</taxon>
        <taxon>Pseudomonadota</taxon>
        <taxon>Alphaproteobacteria</taxon>
        <taxon>Rhodospirillales</taxon>
        <taxon>Azospirillaceae</taxon>
        <taxon>Azospirillum</taxon>
    </lineage>
</organism>
<reference evidence="2 3" key="1">
    <citation type="submission" date="2021-03" db="EMBL/GenBank/DDBJ databases">
        <title>Genomic Encyclopedia of Type Strains, Phase III (KMG-III): the genomes of soil and plant-associated and newly described type strains.</title>
        <authorList>
            <person name="Whitman W."/>
        </authorList>
    </citation>
    <scope>NUCLEOTIDE SEQUENCE [LARGE SCALE GENOMIC DNA]</scope>
    <source>
        <strain evidence="2 3">IMMIB AFH-6</strain>
    </source>
</reference>
<evidence type="ECO:0000256" key="1">
    <source>
        <dbReference type="SAM" id="MobiDB-lite"/>
    </source>
</evidence>
<sequence>MSGHRIVKRSLGSPRTTRTDWSKADAQTDKDIQAAVASDPDAAPIADEEWFEKARVVEPPSKAAISIRIDQDVLDYFKANSARYQTKINAVLRAYMEHEQGKR</sequence>
<keyword evidence="3" id="KW-1185">Reference proteome</keyword>
<dbReference type="EMBL" id="JAGINP010000023">
    <property type="protein sequence ID" value="MBP2295712.1"/>
    <property type="molecule type" value="Genomic_DNA"/>
</dbReference>
<dbReference type="Pfam" id="PF14384">
    <property type="entry name" value="BrnA_antitoxin"/>
    <property type="match status" value="1"/>
</dbReference>
<gene>
    <name evidence="2" type="ORF">J2851_005523</name>
</gene>
<feature type="region of interest" description="Disordered" evidence="1">
    <location>
        <begin position="1"/>
        <end position="29"/>
    </location>
</feature>
<name>A0ABS4ST14_9PROT</name>
<comment type="caution">
    <text evidence="2">The sequence shown here is derived from an EMBL/GenBank/DDBJ whole genome shotgun (WGS) entry which is preliminary data.</text>
</comment>
<feature type="compositionally biased region" description="Basic and acidic residues" evidence="1">
    <location>
        <begin position="17"/>
        <end position="29"/>
    </location>
</feature>
<evidence type="ECO:0000313" key="2">
    <source>
        <dbReference type="EMBL" id="MBP2295712.1"/>
    </source>
</evidence>
<proteinExistence type="predicted"/>
<evidence type="ECO:0000313" key="3">
    <source>
        <dbReference type="Proteomes" id="UP000781958"/>
    </source>
</evidence>
<protein>
    <submittedName>
        <fullName evidence="2">Uncharacterized protein (DUF4415 family)</fullName>
    </submittedName>
</protein>